<dbReference type="AlphaFoldDB" id="A0A1B1U7Q6"/>
<keyword evidence="1" id="KW-1133">Transmembrane helix</keyword>
<dbReference type="EMBL" id="CP016503">
    <property type="protein sequence ID" value="ANV98761.1"/>
    <property type="molecule type" value="Genomic_DNA"/>
</dbReference>
<dbReference type="STRING" id="222136.BBW65_04490"/>
<sequence length="186" mass="21026">MATPLFGTNFVLSNQDALLVPKSSDFVQKLSGELFEKTGFALYVVVANLEGGATASQKRKQFKEEFLHKLQTPYGVVFMIPSHQKIDIVLSPHFADIDTRRIIYQFMVKILMQQKDLTPQIISASLLNGYAQLADEIARHYGVQLEGNAIVDSSGVSDYVHYSLYVMLGLPIMLILYIYCTRRRDE</sequence>
<feature type="transmembrane region" description="Helical" evidence="1">
    <location>
        <begin position="159"/>
        <end position="180"/>
    </location>
</feature>
<reference evidence="3" key="1">
    <citation type="submission" date="2016-07" db="EMBL/GenBank/DDBJ databases">
        <authorList>
            <person name="Florea S."/>
            <person name="Webb J.S."/>
            <person name="Jaromczyk J."/>
            <person name="Schardl C.L."/>
        </authorList>
    </citation>
    <scope>NUCLEOTIDE SEQUENCE [LARGE SCALE GENOMIC DNA]</scope>
    <source>
        <strain evidence="3">MIT 01-6242</strain>
    </source>
</reference>
<accession>A0A1B1U7Q6</accession>
<evidence type="ECO:0008006" key="4">
    <source>
        <dbReference type="Google" id="ProtNLM"/>
    </source>
</evidence>
<organism evidence="2 3">
    <name type="scientific">Helicobacter enhydrae</name>
    <dbReference type="NCBI Taxonomy" id="222136"/>
    <lineage>
        <taxon>Bacteria</taxon>
        <taxon>Pseudomonadati</taxon>
        <taxon>Campylobacterota</taxon>
        <taxon>Epsilonproteobacteria</taxon>
        <taxon>Campylobacterales</taxon>
        <taxon>Helicobacteraceae</taxon>
        <taxon>Helicobacter</taxon>
    </lineage>
</organism>
<name>A0A1B1U7Q6_9HELI</name>
<evidence type="ECO:0000256" key="1">
    <source>
        <dbReference type="SAM" id="Phobius"/>
    </source>
</evidence>
<gene>
    <name evidence="2" type="ORF">BBW65_04490</name>
</gene>
<evidence type="ECO:0000313" key="3">
    <source>
        <dbReference type="Proteomes" id="UP000092884"/>
    </source>
</evidence>
<protein>
    <recommendedName>
        <fullName evidence="4">TPM domain-containing protein</fullName>
    </recommendedName>
</protein>
<proteinExistence type="predicted"/>
<keyword evidence="1" id="KW-0812">Transmembrane</keyword>
<keyword evidence="3" id="KW-1185">Reference proteome</keyword>
<dbReference type="Proteomes" id="UP000092884">
    <property type="component" value="Chromosome"/>
</dbReference>
<evidence type="ECO:0000313" key="2">
    <source>
        <dbReference type="EMBL" id="ANV98761.1"/>
    </source>
</evidence>
<dbReference type="KEGG" id="het:BBW65_04490"/>
<keyword evidence="1" id="KW-0472">Membrane</keyword>